<comment type="caution">
    <text evidence="5">The sequence shown here is derived from an EMBL/GenBank/DDBJ whole genome shotgun (WGS) entry which is preliminary data.</text>
</comment>
<accession>A0A7C4RQG3</accession>
<gene>
    <name evidence="5" type="ORF">ENS29_00395</name>
</gene>
<dbReference type="InterPro" id="IPR050595">
    <property type="entry name" value="Bact_response_regulator"/>
</dbReference>
<dbReference type="GO" id="GO:0000160">
    <property type="term" value="P:phosphorelay signal transduction system"/>
    <property type="evidence" value="ECO:0007669"/>
    <property type="project" value="UniProtKB-KW"/>
</dbReference>
<name>A0A7C4RQG3_9BACT</name>
<keyword evidence="2" id="KW-0902">Two-component regulatory system</keyword>
<dbReference type="InterPro" id="IPR001789">
    <property type="entry name" value="Sig_transdc_resp-reg_receiver"/>
</dbReference>
<protein>
    <submittedName>
        <fullName evidence="5">Response regulator</fullName>
    </submittedName>
</protein>
<evidence type="ECO:0000256" key="2">
    <source>
        <dbReference type="ARBA" id="ARBA00023012"/>
    </source>
</evidence>
<organism evidence="5">
    <name type="scientific">Desulfatirhabdium butyrativorans</name>
    <dbReference type="NCBI Taxonomy" id="340467"/>
    <lineage>
        <taxon>Bacteria</taxon>
        <taxon>Pseudomonadati</taxon>
        <taxon>Thermodesulfobacteriota</taxon>
        <taxon>Desulfobacteria</taxon>
        <taxon>Desulfobacterales</taxon>
        <taxon>Desulfatirhabdiaceae</taxon>
        <taxon>Desulfatirhabdium</taxon>
    </lineage>
</organism>
<dbReference type="SMART" id="SM00448">
    <property type="entry name" value="REC"/>
    <property type="match status" value="1"/>
</dbReference>
<dbReference type="EMBL" id="DSUH01000011">
    <property type="protein sequence ID" value="HGU31296.1"/>
    <property type="molecule type" value="Genomic_DNA"/>
</dbReference>
<evidence type="ECO:0000256" key="1">
    <source>
        <dbReference type="ARBA" id="ARBA00022553"/>
    </source>
</evidence>
<dbReference type="Gene3D" id="3.40.50.2300">
    <property type="match status" value="1"/>
</dbReference>
<evidence type="ECO:0000313" key="5">
    <source>
        <dbReference type="EMBL" id="HGU31296.1"/>
    </source>
</evidence>
<dbReference type="PANTHER" id="PTHR44591">
    <property type="entry name" value="STRESS RESPONSE REGULATOR PROTEIN 1"/>
    <property type="match status" value="1"/>
</dbReference>
<dbReference type="PROSITE" id="PS50110">
    <property type="entry name" value="RESPONSE_REGULATORY"/>
    <property type="match status" value="1"/>
</dbReference>
<evidence type="ECO:0000256" key="3">
    <source>
        <dbReference type="PROSITE-ProRule" id="PRU00169"/>
    </source>
</evidence>
<dbReference type="PANTHER" id="PTHR44591:SF14">
    <property type="entry name" value="PROTEIN PILG"/>
    <property type="match status" value="1"/>
</dbReference>
<proteinExistence type="predicted"/>
<dbReference type="Pfam" id="PF00072">
    <property type="entry name" value="Response_reg"/>
    <property type="match status" value="1"/>
</dbReference>
<dbReference type="InterPro" id="IPR011006">
    <property type="entry name" value="CheY-like_superfamily"/>
</dbReference>
<keyword evidence="1 3" id="KW-0597">Phosphoprotein</keyword>
<evidence type="ECO:0000259" key="4">
    <source>
        <dbReference type="PROSITE" id="PS50110"/>
    </source>
</evidence>
<sequence length="123" mass="13834">MKVLLVDDEDQLVSTLAERLELRGIHASWVTNGEDAILMVKAREFDVAVLDVKLPKIGGIELKRKLAAIRPNLKFLFMTGHGSQEDFDAGSREAGKDNYLVKPVRIEELIEHLQNLVQAEKKV</sequence>
<feature type="domain" description="Response regulatory" evidence="4">
    <location>
        <begin position="2"/>
        <end position="117"/>
    </location>
</feature>
<dbReference type="AlphaFoldDB" id="A0A7C4RQG3"/>
<reference evidence="5" key="1">
    <citation type="journal article" date="2020" name="mSystems">
        <title>Genome- and Community-Level Interaction Insights into Carbon Utilization and Element Cycling Functions of Hydrothermarchaeota in Hydrothermal Sediment.</title>
        <authorList>
            <person name="Zhou Z."/>
            <person name="Liu Y."/>
            <person name="Xu W."/>
            <person name="Pan J."/>
            <person name="Luo Z.H."/>
            <person name="Li M."/>
        </authorList>
    </citation>
    <scope>NUCLEOTIDE SEQUENCE [LARGE SCALE GENOMIC DNA]</scope>
    <source>
        <strain evidence="5">SpSt-477</strain>
    </source>
</reference>
<dbReference type="SUPFAM" id="SSF52172">
    <property type="entry name" value="CheY-like"/>
    <property type="match status" value="1"/>
</dbReference>
<feature type="modified residue" description="4-aspartylphosphate" evidence="3">
    <location>
        <position position="51"/>
    </location>
</feature>